<gene>
    <name evidence="3" type="ORF">QBC47DRAFT_134106</name>
</gene>
<dbReference type="GO" id="GO:0016887">
    <property type="term" value="F:ATP hydrolysis activity"/>
    <property type="evidence" value="ECO:0007669"/>
    <property type="project" value="InterPro"/>
</dbReference>
<feature type="compositionally biased region" description="Acidic residues" evidence="1">
    <location>
        <begin position="89"/>
        <end position="108"/>
    </location>
</feature>
<dbReference type="InterPro" id="IPR003593">
    <property type="entry name" value="AAA+_ATPase"/>
</dbReference>
<feature type="region of interest" description="Disordered" evidence="1">
    <location>
        <begin position="1"/>
        <end position="50"/>
    </location>
</feature>
<dbReference type="EMBL" id="MU839829">
    <property type="protein sequence ID" value="KAK1758205.1"/>
    <property type="molecule type" value="Genomic_DNA"/>
</dbReference>
<reference evidence="3" key="1">
    <citation type="submission" date="2023-06" db="EMBL/GenBank/DDBJ databases">
        <title>Genome-scale phylogeny and comparative genomics of the fungal order Sordariales.</title>
        <authorList>
            <consortium name="Lawrence Berkeley National Laboratory"/>
            <person name="Hensen N."/>
            <person name="Bonometti L."/>
            <person name="Westerberg I."/>
            <person name="Brannstrom I.O."/>
            <person name="Guillou S."/>
            <person name="Cros-Aarteil S."/>
            <person name="Calhoun S."/>
            <person name="Haridas S."/>
            <person name="Kuo A."/>
            <person name="Mondo S."/>
            <person name="Pangilinan J."/>
            <person name="Riley R."/>
            <person name="Labutti K."/>
            <person name="Andreopoulos B."/>
            <person name="Lipzen A."/>
            <person name="Chen C."/>
            <person name="Yanf M."/>
            <person name="Daum C."/>
            <person name="Ng V."/>
            <person name="Clum A."/>
            <person name="Steindorff A."/>
            <person name="Ohm R."/>
            <person name="Martin F."/>
            <person name="Silar P."/>
            <person name="Natvig D."/>
            <person name="Lalanne C."/>
            <person name="Gautier V."/>
            <person name="Ament-Velasquez S.L."/>
            <person name="Kruys A."/>
            <person name="Hutchinson M.I."/>
            <person name="Powell A.J."/>
            <person name="Barry K."/>
            <person name="Miller A.N."/>
            <person name="Grigoriev I.V."/>
            <person name="Debuchy R."/>
            <person name="Gladieux P."/>
            <person name="Thoren M.H."/>
            <person name="Johannesson H."/>
        </authorList>
    </citation>
    <scope>NUCLEOTIDE SEQUENCE</scope>
    <source>
        <strain evidence="3">PSN4</strain>
    </source>
</reference>
<feature type="region of interest" description="Disordered" evidence="1">
    <location>
        <begin position="246"/>
        <end position="277"/>
    </location>
</feature>
<dbReference type="Pfam" id="PF00004">
    <property type="entry name" value="AAA"/>
    <property type="match status" value="1"/>
</dbReference>
<feature type="compositionally biased region" description="Basic and acidic residues" evidence="1">
    <location>
        <begin position="1"/>
        <end position="12"/>
    </location>
</feature>
<dbReference type="Proteomes" id="UP001239445">
    <property type="component" value="Unassembled WGS sequence"/>
</dbReference>
<dbReference type="InterPro" id="IPR056599">
    <property type="entry name" value="AAA_lid_fung"/>
</dbReference>
<dbReference type="PANTHER" id="PTHR46411">
    <property type="entry name" value="FAMILY ATPASE, PUTATIVE-RELATED"/>
    <property type="match status" value="1"/>
</dbReference>
<feature type="region of interest" description="Disordered" evidence="1">
    <location>
        <begin position="65"/>
        <end position="119"/>
    </location>
</feature>
<dbReference type="Gene3D" id="3.40.50.300">
    <property type="entry name" value="P-loop containing nucleotide triphosphate hydrolases"/>
    <property type="match status" value="1"/>
</dbReference>
<evidence type="ECO:0000256" key="1">
    <source>
        <dbReference type="SAM" id="MobiDB-lite"/>
    </source>
</evidence>
<dbReference type="InterPro" id="IPR003959">
    <property type="entry name" value="ATPase_AAA_core"/>
</dbReference>
<dbReference type="GO" id="GO:0005524">
    <property type="term" value="F:ATP binding"/>
    <property type="evidence" value="ECO:0007669"/>
    <property type="project" value="InterPro"/>
</dbReference>
<feature type="compositionally biased region" description="Basic and acidic residues" evidence="1">
    <location>
        <begin position="267"/>
        <end position="277"/>
    </location>
</feature>
<accession>A0AAJ0FEI9</accession>
<dbReference type="SUPFAM" id="SSF52540">
    <property type="entry name" value="P-loop containing nucleoside triphosphate hydrolases"/>
    <property type="match status" value="1"/>
</dbReference>
<keyword evidence="4" id="KW-1185">Reference proteome</keyword>
<feature type="compositionally biased region" description="Basic and acidic residues" evidence="1">
    <location>
        <begin position="20"/>
        <end position="29"/>
    </location>
</feature>
<feature type="compositionally biased region" description="Acidic residues" evidence="1">
    <location>
        <begin position="1030"/>
        <end position="1058"/>
    </location>
</feature>
<evidence type="ECO:0000259" key="2">
    <source>
        <dbReference type="SMART" id="SM00382"/>
    </source>
</evidence>
<feature type="domain" description="AAA+ ATPase" evidence="2">
    <location>
        <begin position="628"/>
        <end position="757"/>
    </location>
</feature>
<dbReference type="Pfam" id="PF23232">
    <property type="entry name" value="AAA_lid_13"/>
    <property type="match status" value="1"/>
</dbReference>
<dbReference type="InterPro" id="IPR027417">
    <property type="entry name" value="P-loop_NTPase"/>
</dbReference>
<evidence type="ECO:0000313" key="4">
    <source>
        <dbReference type="Proteomes" id="UP001239445"/>
    </source>
</evidence>
<feature type="compositionally biased region" description="Acidic residues" evidence="1">
    <location>
        <begin position="998"/>
        <end position="1017"/>
    </location>
</feature>
<dbReference type="InterPro" id="IPR054289">
    <property type="entry name" value="DUF7025"/>
</dbReference>
<evidence type="ECO:0000313" key="3">
    <source>
        <dbReference type="EMBL" id="KAK1758205.1"/>
    </source>
</evidence>
<proteinExistence type="predicted"/>
<feature type="compositionally biased region" description="Low complexity" evidence="1">
    <location>
        <begin position="933"/>
        <end position="945"/>
    </location>
</feature>
<sequence>MTAELAKEDAGAKADANGTDPHEVNRDAEAMPNLNGTASHENRQSQDPRDELIAALIRRIEALEKKLEGSKVVPEEEPEEQNADREEAKEDGDEANEDGEEDKADGENTENPTGESVKSKTAFGSLAGFRLTLFQPMCKIYPVLLDETTGLRPYAITAFYDVPPSAVNNLAAWQEGTEKPEYLPARVSINSKRIIELLKTITDTTFSDAPVIMMPPFKLFATYWADIEAKMQELQDEFAERYGYAWNAEPPKDETPKEGPLSEEEAERNAQKEDDRKDAEHLQCLVDFMKEYLSGIPELRKRIKDKEIDSLPFDDLWQLFNPGDIILSRQGPGKGDQQAYQVFSVTKGRFNVKDETSSRDKPERNDLHLQCFSLDYDGTKFDTREEMLYIKPFIGKKKITDLDYYPKAFAADKELKDLEKRARLFVDNRYGHGRCEGLTSRFEIEHIDNEEVFVDFKSGYEEIPFNWKEELSGKLGVMNLPECGTEETWESGCSLKSCGSCGQPMYLDEQVDVKRAEKARDGMARMVLDRDISTLKATPDLLLLLPSDLLVYTLRTKKWHFVSVRDFERIFVTPEKIKEGWKNLVIEPENKRLLKAMVSDHAMTMELGKKASLARSGSSIDIIRGKGRGRIVFLYGPPGVGKTSTAETIAAFTSPPRPLYPITCGDLGSNPQTIQESLEGHFKLAHRWNCVLLLDEADVYLAERHHNDLDRNGIVSVFLRTLEYYSGLLFLTSNRVGSIDSAFKSRIHVALRYSKINLDGTKEIWTNILNGIDKDNADERVRVKIDYDRDDLLEWARKHYIDMEESGVPTWNGRQIRNAFQSAIALASHDRLERLRKKGMSEERAAKSKNPALRNIQLLEEHFDDVSKIVHKFENYLIDIGRGEDKATKEGLLAPEPDQASQQAYGRRPTTKGQQKKKSIQANKAKQPPPPAAAANRVRRPPQQATPANNNAGTKRQVTKTERVTTTTVDEEGPDDGDNNEDDVDRVRRAAAVARNGDEEDDDVDDDDDGEDEDEDGGNVVNGGGGQHCDEDEDDEFDDDEEEEEGGEDGGEGDEHDD</sequence>
<feature type="compositionally biased region" description="Acidic residues" evidence="1">
    <location>
        <begin position="969"/>
        <end position="984"/>
    </location>
</feature>
<dbReference type="PANTHER" id="PTHR46411:SF2">
    <property type="entry name" value="AAA+ ATPASE DOMAIN-CONTAINING PROTEIN"/>
    <property type="match status" value="1"/>
</dbReference>
<comment type="caution">
    <text evidence="3">The sequence shown here is derived from an EMBL/GenBank/DDBJ whole genome shotgun (WGS) entry which is preliminary data.</text>
</comment>
<organism evidence="3 4">
    <name type="scientific">Echria macrotheca</name>
    <dbReference type="NCBI Taxonomy" id="438768"/>
    <lineage>
        <taxon>Eukaryota</taxon>
        <taxon>Fungi</taxon>
        <taxon>Dikarya</taxon>
        <taxon>Ascomycota</taxon>
        <taxon>Pezizomycotina</taxon>
        <taxon>Sordariomycetes</taxon>
        <taxon>Sordariomycetidae</taxon>
        <taxon>Sordariales</taxon>
        <taxon>Schizotheciaceae</taxon>
        <taxon>Echria</taxon>
    </lineage>
</organism>
<feature type="compositionally biased region" description="Basic and acidic residues" evidence="1">
    <location>
        <begin position="40"/>
        <end position="50"/>
    </location>
</feature>
<dbReference type="AlphaFoldDB" id="A0AAJ0FEI9"/>
<name>A0AAJ0FEI9_9PEZI</name>
<protein>
    <recommendedName>
        <fullName evidence="2">AAA+ ATPase domain-containing protein</fullName>
    </recommendedName>
</protein>
<dbReference type="Pfam" id="PF22942">
    <property type="entry name" value="DUF7025"/>
    <property type="match status" value="1"/>
</dbReference>
<feature type="region of interest" description="Disordered" evidence="1">
    <location>
        <begin position="894"/>
        <end position="1058"/>
    </location>
</feature>
<dbReference type="SMART" id="SM00382">
    <property type="entry name" value="AAA"/>
    <property type="match status" value="1"/>
</dbReference>